<dbReference type="InterPro" id="IPR010432">
    <property type="entry name" value="RDD"/>
</dbReference>
<feature type="transmembrane region" description="Helical" evidence="6">
    <location>
        <begin position="100"/>
        <end position="116"/>
    </location>
</feature>
<evidence type="ECO:0000256" key="2">
    <source>
        <dbReference type="ARBA" id="ARBA00022475"/>
    </source>
</evidence>
<feature type="domain" description="RDD" evidence="7">
    <location>
        <begin position="12"/>
        <end position="154"/>
    </location>
</feature>
<reference evidence="8 9" key="1">
    <citation type="journal article" date="2017" name="Int. J. Syst. Evol. Microbiol.">
        <title>Oleiagrimonas citrea sp. nov., a marine bacterium isolated from tidal flat sediment and emended description of the genus Oleiagrimonas Fang et al. 2015 and Oleiagrimonas soli.</title>
        <authorList>
            <person name="Yang S.H."/>
            <person name="Seo H.S."/>
            <person name="Seong C.N."/>
            <person name="Kwon K.K."/>
        </authorList>
    </citation>
    <scope>NUCLEOTIDE SEQUENCE [LARGE SCALE GENOMIC DNA]</scope>
    <source>
        <strain evidence="8 9">MEBiC09124</strain>
    </source>
</reference>
<dbReference type="Proteomes" id="UP000541636">
    <property type="component" value="Unassembled WGS sequence"/>
</dbReference>
<evidence type="ECO:0000256" key="1">
    <source>
        <dbReference type="ARBA" id="ARBA00004651"/>
    </source>
</evidence>
<dbReference type="AlphaFoldDB" id="A0A846ZJP8"/>
<dbReference type="RefSeq" id="WP_168184680.1">
    <property type="nucleotide sequence ID" value="NZ_JAAZQD010000002.1"/>
</dbReference>
<keyword evidence="5 6" id="KW-0472">Membrane</keyword>
<evidence type="ECO:0000313" key="9">
    <source>
        <dbReference type="Proteomes" id="UP000541636"/>
    </source>
</evidence>
<sequence length="165" mass="18510">MNETTRSSELPAPFWRRLLALVYELLAVLAILFVTDMVCLLITRGQLDPHAAWYRAALLLAPAAYFLISWTRGGQSLGMRPWRLYLRTDAGTAPDLRRSILRFAILATPLLLLSIAPFAGPVAAMIAPFAAWALFLLPALFDRRHRALHDMLAGTWIVYRPAPKN</sequence>
<dbReference type="EMBL" id="JAAZQD010000002">
    <property type="protein sequence ID" value="NKZ38216.1"/>
    <property type="molecule type" value="Genomic_DNA"/>
</dbReference>
<dbReference type="Pfam" id="PF06271">
    <property type="entry name" value="RDD"/>
    <property type="match status" value="1"/>
</dbReference>
<gene>
    <name evidence="8" type="ORF">HF690_04510</name>
</gene>
<comment type="subcellular location">
    <subcellularLocation>
        <location evidence="1">Cell membrane</location>
        <topology evidence="1">Multi-pass membrane protein</topology>
    </subcellularLocation>
</comment>
<feature type="transmembrane region" description="Helical" evidence="6">
    <location>
        <begin position="51"/>
        <end position="70"/>
    </location>
</feature>
<keyword evidence="9" id="KW-1185">Reference proteome</keyword>
<protein>
    <submittedName>
        <fullName evidence="8">RDD family protein</fullName>
    </submittedName>
</protein>
<keyword evidence="4 6" id="KW-1133">Transmembrane helix</keyword>
<name>A0A846ZJP8_9GAMM</name>
<feature type="transmembrane region" description="Helical" evidence="6">
    <location>
        <begin position="21"/>
        <end position="45"/>
    </location>
</feature>
<keyword evidence="3 6" id="KW-0812">Transmembrane</keyword>
<organism evidence="8 9">
    <name type="scientific">Oleiagrimonas citrea</name>
    <dbReference type="NCBI Taxonomy" id="1665687"/>
    <lineage>
        <taxon>Bacteria</taxon>
        <taxon>Pseudomonadati</taxon>
        <taxon>Pseudomonadota</taxon>
        <taxon>Gammaproteobacteria</taxon>
        <taxon>Lysobacterales</taxon>
        <taxon>Rhodanobacteraceae</taxon>
        <taxon>Oleiagrimonas</taxon>
    </lineage>
</organism>
<dbReference type="InterPro" id="IPR051791">
    <property type="entry name" value="Pra-immunoreactive"/>
</dbReference>
<evidence type="ECO:0000256" key="3">
    <source>
        <dbReference type="ARBA" id="ARBA00022692"/>
    </source>
</evidence>
<evidence type="ECO:0000313" key="8">
    <source>
        <dbReference type="EMBL" id="NKZ38216.1"/>
    </source>
</evidence>
<dbReference type="PANTHER" id="PTHR36115">
    <property type="entry name" value="PROLINE-RICH ANTIGEN HOMOLOG-RELATED"/>
    <property type="match status" value="1"/>
</dbReference>
<dbReference type="PANTHER" id="PTHR36115:SF10">
    <property type="entry name" value="RDD DOMAIN-CONTAINING PROTEIN"/>
    <property type="match status" value="1"/>
</dbReference>
<comment type="caution">
    <text evidence="8">The sequence shown here is derived from an EMBL/GenBank/DDBJ whole genome shotgun (WGS) entry which is preliminary data.</text>
</comment>
<evidence type="ECO:0000256" key="6">
    <source>
        <dbReference type="SAM" id="Phobius"/>
    </source>
</evidence>
<feature type="transmembrane region" description="Helical" evidence="6">
    <location>
        <begin position="122"/>
        <end position="141"/>
    </location>
</feature>
<dbReference type="GO" id="GO:0005886">
    <property type="term" value="C:plasma membrane"/>
    <property type="evidence" value="ECO:0007669"/>
    <property type="project" value="UniProtKB-SubCell"/>
</dbReference>
<evidence type="ECO:0000259" key="7">
    <source>
        <dbReference type="Pfam" id="PF06271"/>
    </source>
</evidence>
<evidence type="ECO:0000256" key="5">
    <source>
        <dbReference type="ARBA" id="ARBA00023136"/>
    </source>
</evidence>
<evidence type="ECO:0000256" key="4">
    <source>
        <dbReference type="ARBA" id="ARBA00022989"/>
    </source>
</evidence>
<keyword evidence="2" id="KW-1003">Cell membrane</keyword>
<proteinExistence type="predicted"/>
<accession>A0A846ZJP8</accession>